<evidence type="ECO:0000313" key="1">
    <source>
        <dbReference type="EMBL" id="KAG0653322.1"/>
    </source>
</evidence>
<organism evidence="2 3">
    <name type="scientific">Rhodotorula mucilaginosa</name>
    <name type="common">Yeast</name>
    <name type="synonym">Rhodotorula rubra</name>
    <dbReference type="NCBI Taxonomy" id="5537"/>
    <lineage>
        <taxon>Eukaryota</taxon>
        <taxon>Fungi</taxon>
        <taxon>Dikarya</taxon>
        <taxon>Basidiomycota</taxon>
        <taxon>Pucciniomycotina</taxon>
        <taxon>Microbotryomycetes</taxon>
        <taxon>Sporidiobolales</taxon>
        <taxon>Sporidiobolaceae</taxon>
        <taxon>Rhodotorula</taxon>
    </lineage>
</organism>
<gene>
    <name evidence="1" type="ORF">C6P46_003062</name>
    <name evidence="2" type="ORF">C6P46_003064</name>
</gene>
<dbReference type="AlphaFoldDB" id="A0A9P6VS64"/>
<comment type="caution">
    <text evidence="2">The sequence shown here is derived from an EMBL/GenBank/DDBJ whole genome shotgun (WGS) entry which is preliminary data.</text>
</comment>
<dbReference type="EMBL" id="PUHQ01000232">
    <property type="protein sequence ID" value="KAG0653324.1"/>
    <property type="molecule type" value="Genomic_DNA"/>
</dbReference>
<feature type="non-terminal residue" evidence="2">
    <location>
        <position position="1"/>
    </location>
</feature>
<reference evidence="2 3" key="1">
    <citation type="submission" date="2020-11" db="EMBL/GenBank/DDBJ databases">
        <title>Kefir isolates.</title>
        <authorList>
            <person name="Marcisauskas S."/>
            <person name="Kim Y."/>
            <person name="Blasche S."/>
        </authorList>
    </citation>
    <scope>NUCLEOTIDE SEQUENCE [LARGE SCALE GENOMIC DNA]</scope>
    <source>
        <strain evidence="2 3">KR</strain>
    </source>
</reference>
<dbReference type="OrthoDB" id="422637at2759"/>
<dbReference type="EMBL" id="PUHQ01000232">
    <property type="protein sequence ID" value="KAG0653322.1"/>
    <property type="molecule type" value="Genomic_DNA"/>
</dbReference>
<protein>
    <submittedName>
        <fullName evidence="2">Uncharacterized protein</fullName>
    </submittedName>
</protein>
<evidence type="ECO:0000313" key="3">
    <source>
        <dbReference type="Proteomes" id="UP000777482"/>
    </source>
</evidence>
<name>A0A9P6VS64_RHOMI</name>
<accession>A0A9P6VS64</accession>
<sequence length="52" mass="6089">YAFGPLDWEKRLALQEEKQSLEQKLAEVSVWETRLAELLSEAEAREARKENV</sequence>
<proteinExistence type="predicted"/>
<keyword evidence="3" id="KW-1185">Reference proteome</keyword>
<evidence type="ECO:0000313" key="2">
    <source>
        <dbReference type="EMBL" id="KAG0653324.1"/>
    </source>
</evidence>
<dbReference type="Proteomes" id="UP000777482">
    <property type="component" value="Unassembled WGS sequence"/>
</dbReference>